<dbReference type="InterPro" id="IPR008984">
    <property type="entry name" value="SMAD_FHA_dom_sf"/>
</dbReference>
<organism evidence="3 4">
    <name type="scientific">Sphaerulina musiva (strain SO2202)</name>
    <name type="common">Poplar stem canker fungus</name>
    <name type="synonym">Septoria musiva</name>
    <dbReference type="NCBI Taxonomy" id="692275"/>
    <lineage>
        <taxon>Eukaryota</taxon>
        <taxon>Fungi</taxon>
        <taxon>Dikarya</taxon>
        <taxon>Ascomycota</taxon>
        <taxon>Pezizomycotina</taxon>
        <taxon>Dothideomycetes</taxon>
        <taxon>Dothideomycetidae</taxon>
        <taxon>Mycosphaerellales</taxon>
        <taxon>Mycosphaerellaceae</taxon>
        <taxon>Sphaerulina</taxon>
    </lineage>
</organism>
<reference evidence="3 4" key="1">
    <citation type="journal article" date="2012" name="PLoS Pathog.">
        <title>Diverse lifestyles and strategies of plant pathogenesis encoded in the genomes of eighteen Dothideomycetes fungi.</title>
        <authorList>
            <person name="Ohm R.A."/>
            <person name="Feau N."/>
            <person name="Henrissat B."/>
            <person name="Schoch C.L."/>
            <person name="Horwitz B.A."/>
            <person name="Barry K.W."/>
            <person name="Condon B.J."/>
            <person name="Copeland A.C."/>
            <person name="Dhillon B."/>
            <person name="Glaser F."/>
            <person name="Hesse C.N."/>
            <person name="Kosti I."/>
            <person name="LaButti K."/>
            <person name="Lindquist E.A."/>
            <person name="Lucas S."/>
            <person name="Salamov A.A."/>
            <person name="Bradshaw R.E."/>
            <person name="Ciuffetti L."/>
            <person name="Hamelin R.C."/>
            <person name="Kema G.H.J."/>
            <person name="Lawrence C."/>
            <person name="Scott J.A."/>
            <person name="Spatafora J.W."/>
            <person name="Turgeon B.G."/>
            <person name="de Wit P.J.G.M."/>
            <person name="Zhong S."/>
            <person name="Goodwin S.B."/>
            <person name="Grigoriev I.V."/>
        </authorList>
    </citation>
    <scope>NUCLEOTIDE SEQUENCE [LARGE SCALE GENOMIC DNA]</scope>
    <source>
        <strain evidence="3 4">SO2202</strain>
    </source>
</reference>
<feature type="domain" description="FHA" evidence="2">
    <location>
        <begin position="30"/>
        <end position="93"/>
    </location>
</feature>
<feature type="compositionally biased region" description="Polar residues" evidence="1">
    <location>
        <begin position="477"/>
        <end position="500"/>
    </location>
</feature>
<feature type="compositionally biased region" description="Polar residues" evidence="1">
    <location>
        <begin position="172"/>
        <end position="184"/>
    </location>
</feature>
<feature type="compositionally biased region" description="Acidic residues" evidence="1">
    <location>
        <begin position="246"/>
        <end position="258"/>
    </location>
</feature>
<gene>
    <name evidence="3" type="ORF">SEPMUDRAFT_147981</name>
</gene>
<dbReference type="eggNOG" id="ENOG502SC1D">
    <property type="taxonomic scope" value="Eukaryota"/>
</dbReference>
<dbReference type="RefSeq" id="XP_016762303.1">
    <property type="nucleotide sequence ID" value="XM_016904631.1"/>
</dbReference>
<dbReference type="STRING" id="692275.M3B304"/>
<dbReference type="GeneID" id="27901768"/>
<feature type="compositionally biased region" description="Acidic residues" evidence="1">
    <location>
        <begin position="318"/>
        <end position="334"/>
    </location>
</feature>
<feature type="region of interest" description="Disordered" evidence="1">
    <location>
        <begin position="246"/>
        <end position="348"/>
    </location>
</feature>
<feature type="region of interest" description="Disordered" evidence="1">
    <location>
        <begin position="131"/>
        <end position="203"/>
    </location>
</feature>
<feature type="compositionally biased region" description="Low complexity" evidence="1">
    <location>
        <begin position="375"/>
        <end position="402"/>
    </location>
</feature>
<dbReference type="InterPro" id="IPR000253">
    <property type="entry name" value="FHA_dom"/>
</dbReference>
<evidence type="ECO:0000256" key="1">
    <source>
        <dbReference type="SAM" id="MobiDB-lite"/>
    </source>
</evidence>
<evidence type="ECO:0000259" key="2">
    <source>
        <dbReference type="PROSITE" id="PS50006"/>
    </source>
</evidence>
<name>M3B304_SPHMS</name>
<dbReference type="EMBL" id="KB456262">
    <property type="protein sequence ID" value="EMF14182.1"/>
    <property type="molecule type" value="Genomic_DNA"/>
</dbReference>
<dbReference type="SUPFAM" id="SSF49879">
    <property type="entry name" value="SMAD/FHA domain"/>
    <property type="match status" value="1"/>
</dbReference>
<dbReference type="HOGENOM" id="CLU_415671_0_0_1"/>
<accession>M3B304</accession>
<proteinExistence type="predicted"/>
<evidence type="ECO:0000313" key="4">
    <source>
        <dbReference type="Proteomes" id="UP000016931"/>
    </source>
</evidence>
<feature type="region of interest" description="Disordered" evidence="1">
    <location>
        <begin position="360"/>
        <end position="406"/>
    </location>
</feature>
<protein>
    <recommendedName>
        <fullName evidence="2">FHA domain-containing protein</fullName>
    </recommendedName>
</protein>
<feature type="region of interest" description="Disordered" evidence="1">
    <location>
        <begin position="477"/>
        <end position="501"/>
    </location>
</feature>
<feature type="compositionally biased region" description="Acidic residues" evidence="1">
    <location>
        <begin position="157"/>
        <end position="170"/>
    </location>
</feature>
<dbReference type="SMART" id="SM00240">
    <property type="entry name" value="FHA"/>
    <property type="match status" value="1"/>
</dbReference>
<feature type="compositionally biased region" description="Acidic residues" evidence="1">
    <location>
        <begin position="269"/>
        <end position="297"/>
    </location>
</feature>
<dbReference type="AlphaFoldDB" id="M3B304"/>
<dbReference type="Pfam" id="PF00498">
    <property type="entry name" value="FHA"/>
    <property type="match status" value="1"/>
</dbReference>
<dbReference type="OMA" id="TNALFDC"/>
<keyword evidence="4" id="KW-1185">Reference proteome</keyword>
<evidence type="ECO:0000313" key="3">
    <source>
        <dbReference type="EMBL" id="EMF14182.1"/>
    </source>
</evidence>
<dbReference type="Proteomes" id="UP000016931">
    <property type="component" value="Unassembled WGS sequence"/>
</dbReference>
<dbReference type="PROSITE" id="PS50006">
    <property type="entry name" value="FHA_DOMAIN"/>
    <property type="match status" value="1"/>
</dbReference>
<sequence>MPPPYVTSISLTSNTTDDHRTLELIPGKTYIIGRASKNKHDMRAGPDNALFDCAVVSREHAELRSSPWQPPGRQVTLTDKRSLHGTTVNGSRLIPNSPFALKTGDVIKFGEKVARGDEAHDGISVTFHHTQLDHPHDSSYRQPESPSDIRGFHVPDDSEQSDFESEDDLYVTDTQQHSSALTTPEHSKMGAQKQSTDLEDSTEWHKRIASRLDDGAEMNLSASTQAPQGTVPESLTAESLLIPESFESDFDIDEDNDSDVEHSNGVILDEPDVASEDDELDAEMEDEEEADFDEGEKELDKASLVALNDGDEYASHDQEEDDDDDDDDDNDDGNSLDKSAQKPLWGDQFYRNADAAWDSRYDPVRSSQPPHDAATKSSSAAPAAPKSSYTYPSPYSYGPSSSNLATDLSGSSRWDIQPMCASTQPAIDLDSIYQQAGLDKPWRYQTWRPEPFTQDSPVEETFAEGSPVEFPSLPSTTQTFVESGSTTTVPPRVPDSSSKGKLSIPNLLQPWAPFQDQRYEGSLLAQNTAEVLTQTSLASAEPACAQSSTSTIKRKASEIDEFQATEPAAKKIATVDAATGTQRAVGIPRHSVARRVAGVAVKYTASAAVGATVGVAATVAFLTSSYAEQLIQYLS</sequence>
<dbReference type="Gene3D" id="2.60.200.20">
    <property type="match status" value="1"/>
</dbReference>
<dbReference type="OrthoDB" id="4096268at2759"/>